<sequence length="278" mass="28899">MPAFLAGDGMPVRVDLLTTAARRSERFYRDLLGWSFADAGEGRRMATLQGMPISALFADAGMDRWRVCFHVEDVPAVAGRARELGAEVALEPTELADGSVMAVVADPFGALVGLLRQPGERAFFAAGEPGAPVWFELVTGAGVDEAAEFYHELLGWEISVAHRADGGVGYAVAMADGAAFAGIAADGLGAEGDPADGAGRWSGWLAYLGVADIDAAVARTGELGGQVAVPPQATEFGPLATIVDPAGATTVLCEVPPPPEEDIRESDPLEGFDISPFE</sequence>
<dbReference type="InterPro" id="IPR041581">
    <property type="entry name" value="Glyoxalase_6"/>
</dbReference>
<dbReference type="Proteomes" id="UP000185469">
    <property type="component" value="Chromosome"/>
</dbReference>
<dbReference type="PROSITE" id="PS51819">
    <property type="entry name" value="VOC"/>
    <property type="match status" value="2"/>
</dbReference>
<keyword evidence="3" id="KW-0560">Oxidoreductase</keyword>
<evidence type="ECO:0000313" key="3">
    <source>
        <dbReference type="EMBL" id="APT89798.1"/>
    </source>
</evidence>
<protein>
    <submittedName>
        <fullName evidence="3">Glyoxalase/bleomycin resistance protein/dioxygenase</fullName>
    </submittedName>
</protein>
<evidence type="ECO:0000259" key="2">
    <source>
        <dbReference type="PROSITE" id="PS51819"/>
    </source>
</evidence>
<feature type="region of interest" description="Disordered" evidence="1">
    <location>
        <begin position="256"/>
        <end position="278"/>
    </location>
</feature>
<dbReference type="Gene3D" id="3.10.180.10">
    <property type="entry name" value="2,3-Dihydroxybiphenyl 1,2-Dioxygenase, domain 1"/>
    <property type="match status" value="2"/>
</dbReference>
<dbReference type="KEGG" id="csph:CSPHI_00335"/>
<reference evidence="3 4" key="1">
    <citation type="submission" date="2014-08" db="EMBL/GenBank/DDBJ databases">
        <title>Complete genome sequence of Corynebacterium sphenisci CECT 5990(T) (=DSM 44792(T)), isolated from healthy wild penguins.</title>
        <authorList>
            <person name="Ruckert C."/>
            <person name="Albersmeier A."/>
            <person name="Winkler A."/>
            <person name="Kalinowski J."/>
        </authorList>
    </citation>
    <scope>NUCLEOTIDE SEQUENCE [LARGE SCALE GENOMIC DNA]</scope>
    <source>
        <strain evidence="3 4">DSM 44792</strain>
    </source>
</reference>
<dbReference type="GO" id="GO:0051213">
    <property type="term" value="F:dioxygenase activity"/>
    <property type="evidence" value="ECO:0007669"/>
    <property type="project" value="UniProtKB-KW"/>
</dbReference>
<name>A0A1L7CVF7_9CORY</name>
<feature type="domain" description="VOC" evidence="2">
    <location>
        <begin position="10"/>
        <end position="117"/>
    </location>
</feature>
<dbReference type="PANTHER" id="PTHR33993:SF14">
    <property type="entry name" value="GB|AAF24581.1"/>
    <property type="match status" value="1"/>
</dbReference>
<dbReference type="PANTHER" id="PTHR33993">
    <property type="entry name" value="GLYOXALASE-RELATED"/>
    <property type="match status" value="1"/>
</dbReference>
<accession>A0A1L7CVF7</accession>
<keyword evidence="4" id="KW-1185">Reference proteome</keyword>
<organism evidence="3 4">
    <name type="scientific">Corynebacterium sphenisci DSM 44792</name>
    <dbReference type="NCBI Taxonomy" id="1437874"/>
    <lineage>
        <taxon>Bacteria</taxon>
        <taxon>Bacillati</taxon>
        <taxon>Actinomycetota</taxon>
        <taxon>Actinomycetes</taxon>
        <taxon>Mycobacteriales</taxon>
        <taxon>Corynebacteriaceae</taxon>
        <taxon>Corynebacterium</taxon>
    </lineage>
</organism>
<dbReference type="InterPro" id="IPR052164">
    <property type="entry name" value="Anthracycline_SecMetBiosynth"/>
</dbReference>
<dbReference type="InterPro" id="IPR004360">
    <property type="entry name" value="Glyas_Fos-R_dOase_dom"/>
</dbReference>
<dbReference type="Pfam" id="PF00903">
    <property type="entry name" value="Glyoxalase"/>
    <property type="match status" value="1"/>
</dbReference>
<dbReference type="STRING" id="1437874.CSPHI_00335"/>
<dbReference type="Pfam" id="PF18029">
    <property type="entry name" value="Glyoxalase_6"/>
    <property type="match status" value="1"/>
</dbReference>
<dbReference type="InterPro" id="IPR029068">
    <property type="entry name" value="Glyas_Bleomycin-R_OHBP_Dase"/>
</dbReference>
<dbReference type="EMBL" id="CP009248">
    <property type="protein sequence ID" value="APT89798.1"/>
    <property type="molecule type" value="Genomic_DNA"/>
</dbReference>
<feature type="domain" description="VOC" evidence="2">
    <location>
        <begin position="131"/>
        <end position="255"/>
    </location>
</feature>
<dbReference type="InterPro" id="IPR037523">
    <property type="entry name" value="VOC_core"/>
</dbReference>
<keyword evidence="3" id="KW-0223">Dioxygenase</keyword>
<dbReference type="OrthoDB" id="9793039at2"/>
<dbReference type="AlphaFoldDB" id="A0A1L7CVF7"/>
<feature type="compositionally biased region" description="Acidic residues" evidence="1">
    <location>
        <begin position="259"/>
        <end position="270"/>
    </location>
</feature>
<gene>
    <name evidence="3" type="ORF">CSPHI_00335</name>
</gene>
<dbReference type="RefSeq" id="WP_075690992.1">
    <property type="nucleotide sequence ID" value="NZ_CP009248.1"/>
</dbReference>
<dbReference type="SUPFAM" id="SSF54593">
    <property type="entry name" value="Glyoxalase/Bleomycin resistance protein/Dihydroxybiphenyl dioxygenase"/>
    <property type="match status" value="2"/>
</dbReference>
<evidence type="ECO:0000256" key="1">
    <source>
        <dbReference type="SAM" id="MobiDB-lite"/>
    </source>
</evidence>
<proteinExistence type="predicted"/>
<evidence type="ECO:0000313" key="4">
    <source>
        <dbReference type="Proteomes" id="UP000185469"/>
    </source>
</evidence>